<dbReference type="Proteomes" id="UP000005508">
    <property type="component" value="Unassembled WGS sequence"/>
</dbReference>
<name>G4A6V8_AGGAC</name>
<evidence type="ECO:0000313" key="1">
    <source>
        <dbReference type="EMBL" id="EGY34162.1"/>
    </source>
</evidence>
<comment type="caution">
    <text evidence="1">The sequence shown here is derived from an EMBL/GenBank/DDBJ whole genome shotgun (WGS) entry which is preliminary data.</text>
</comment>
<proteinExistence type="predicted"/>
<reference evidence="1 2" key="1">
    <citation type="submission" date="2010-10" db="EMBL/GenBank/DDBJ databases">
        <authorList>
            <person name="Chen C."/>
            <person name="Kittichotirat W."/>
            <person name="Asikainen S."/>
            <person name="Bumgarner R."/>
        </authorList>
    </citation>
    <scope>NUCLEOTIDE SEQUENCE [LARGE SCALE GENOMIC DNA]</scope>
    <source>
        <strain evidence="1 2">SC1083</strain>
    </source>
</reference>
<gene>
    <name evidence="1" type="ORF">SC1083_0548</name>
</gene>
<dbReference type="PATRIC" id="fig|907488.3.peg.543"/>
<dbReference type="EMBL" id="AEJM01000016">
    <property type="protein sequence ID" value="EGY34162.1"/>
    <property type="molecule type" value="Genomic_DNA"/>
</dbReference>
<evidence type="ECO:0000313" key="2">
    <source>
        <dbReference type="Proteomes" id="UP000005508"/>
    </source>
</evidence>
<dbReference type="RefSeq" id="WP_005556334.1">
    <property type="nucleotide sequence ID" value="NZ_AEJM01000016.1"/>
</dbReference>
<accession>G4A6V8</accession>
<sequence>MTEFVGSEDCVGALEFEEQPARKSAVEIPDIFKIQFNFIMLFS</sequence>
<dbReference type="AlphaFoldDB" id="G4A6V8"/>
<organism evidence="1 2">
    <name type="scientific">Aggregatibacter actinomycetemcomitans serotype e str. SC1083</name>
    <dbReference type="NCBI Taxonomy" id="907488"/>
    <lineage>
        <taxon>Bacteria</taxon>
        <taxon>Pseudomonadati</taxon>
        <taxon>Pseudomonadota</taxon>
        <taxon>Gammaproteobacteria</taxon>
        <taxon>Pasteurellales</taxon>
        <taxon>Pasteurellaceae</taxon>
        <taxon>Aggregatibacter</taxon>
    </lineage>
</organism>
<protein>
    <submittedName>
        <fullName evidence="1">Uncharacterized protein</fullName>
    </submittedName>
</protein>